<evidence type="ECO:0000256" key="1">
    <source>
        <dbReference type="SAM" id="MobiDB-lite"/>
    </source>
</evidence>
<evidence type="ECO:0000313" key="2">
    <source>
        <dbReference type="EMBL" id="KAK3866316.1"/>
    </source>
</evidence>
<accession>A0AAE1K5R5</accession>
<evidence type="ECO:0000313" key="3">
    <source>
        <dbReference type="Proteomes" id="UP001286313"/>
    </source>
</evidence>
<feature type="compositionally biased region" description="Pro residues" evidence="1">
    <location>
        <begin position="60"/>
        <end position="72"/>
    </location>
</feature>
<feature type="region of interest" description="Disordered" evidence="1">
    <location>
        <begin position="41"/>
        <end position="73"/>
    </location>
</feature>
<protein>
    <submittedName>
        <fullName evidence="2">Uncharacterized protein</fullName>
    </submittedName>
</protein>
<sequence>MLHHSNFLNAYLNTIAFPPFHILPHIPSTPHHSSSTNAHLYTQATHPTPPHIPLHSTTPSLPPSPSTYPLDPPPDHKISPANWGVWGVTTLHCLPYAILAPTGTHLIPVFRQRPSYPNNILLQRQQPHVRPVEWRIIRPDVGVFKAGPVSFSDGGKAG</sequence>
<name>A0AAE1K5R5_PETCI</name>
<proteinExistence type="predicted"/>
<dbReference type="Proteomes" id="UP001286313">
    <property type="component" value="Unassembled WGS sequence"/>
</dbReference>
<gene>
    <name evidence="2" type="ORF">Pcinc_028154</name>
</gene>
<comment type="caution">
    <text evidence="2">The sequence shown here is derived from an EMBL/GenBank/DDBJ whole genome shotgun (WGS) entry which is preliminary data.</text>
</comment>
<organism evidence="2 3">
    <name type="scientific">Petrolisthes cinctipes</name>
    <name type="common">Flat porcelain crab</name>
    <dbReference type="NCBI Taxonomy" id="88211"/>
    <lineage>
        <taxon>Eukaryota</taxon>
        <taxon>Metazoa</taxon>
        <taxon>Ecdysozoa</taxon>
        <taxon>Arthropoda</taxon>
        <taxon>Crustacea</taxon>
        <taxon>Multicrustacea</taxon>
        <taxon>Malacostraca</taxon>
        <taxon>Eumalacostraca</taxon>
        <taxon>Eucarida</taxon>
        <taxon>Decapoda</taxon>
        <taxon>Pleocyemata</taxon>
        <taxon>Anomura</taxon>
        <taxon>Galatheoidea</taxon>
        <taxon>Porcellanidae</taxon>
        <taxon>Petrolisthes</taxon>
    </lineage>
</organism>
<keyword evidence="3" id="KW-1185">Reference proteome</keyword>
<reference evidence="2" key="1">
    <citation type="submission" date="2023-10" db="EMBL/GenBank/DDBJ databases">
        <title>Genome assemblies of two species of porcelain crab, Petrolisthes cinctipes and Petrolisthes manimaculis (Anomura: Porcellanidae).</title>
        <authorList>
            <person name="Angst P."/>
        </authorList>
    </citation>
    <scope>NUCLEOTIDE SEQUENCE</scope>
    <source>
        <strain evidence="2">PB745_01</strain>
        <tissue evidence="2">Gill</tissue>
    </source>
</reference>
<dbReference type="AlphaFoldDB" id="A0AAE1K5R5"/>
<dbReference type="EMBL" id="JAWQEG010003422">
    <property type="protein sequence ID" value="KAK3866316.1"/>
    <property type="molecule type" value="Genomic_DNA"/>
</dbReference>